<dbReference type="InterPro" id="IPR030048">
    <property type="entry name" value="SurE"/>
</dbReference>
<evidence type="ECO:0000256" key="1">
    <source>
        <dbReference type="ARBA" id="ARBA00011062"/>
    </source>
</evidence>
<dbReference type="SUPFAM" id="SSF64167">
    <property type="entry name" value="SurE-like"/>
    <property type="match status" value="1"/>
</dbReference>
<evidence type="ECO:0000256" key="2">
    <source>
        <dbReference type="ARBA" id="ARBA00022723"/>
    </source>
</evidence>
<dbReference type="Proteomes" id="UP000613580">
    <property type="component" value="Unassembled WGS sequence"/>
</dbReference>
<dbReference type="InterPro" id="IPR036523">
    <property type="entry name" value="SurE-like_sf"/>
</dbReference>
<sequence>MPRQFQLEFEARKHERFTARTWRTPGKNGPFCALPTEDAEVLKIPNKAIYINSYEKDNRVVFPVEHIPEWGLREEGRIVFARATNEKGKRFCLRFIFNFDTARRSQNVQFLDRLVQEADFCAENLLQVAGTIVPHHYGLWVFETGQWAGRVLVSLTQWCGTPWKTIMGSEFDTRANRLLVDRTLEMFHDLGFLLDSREPEQSMGNPRDFCQILIDLDAPQVRADPALRKNGHTRCYIVGFAYAELHACERLVPLLPFGRDLLSQPEIGCKELYNAAIVLGFSFPAGKITAKPESTLATAIKWHEEFSAAHPTFSNPNILIAQRRALFPKAFPLYPGLRVEGAIGEDPTHELKIRDAGRVDPSKSSSECTRDELGYRLWGSAYKSSQSKSTVAHSRQLNHDLRDMAATVVARRPSSLPPRPPPPPLSFLGMLGHIFVVISSFGLALAVPGARVLADRQAPAASKIVLANDDGWAVANIRAQFNALTEAGYDVVLSAPAENQSGKGSDSETPSVLTSECEYNTCPVGSPATGCNATSPNLCYVNAYPADAATYGISTFAPKLLGSAPDFVVSGPNVGSNIGLSAFFSGTIGAASASSLAGIPAAAFSADFGDQVSYTTLSNTSSPNTKAALLYSQLTVKFLNVLLASPAPILPSGVALDINYPAYSSACSTVDAFTWVLTRIFWDPFVDDVETCGSDHLPLESDVLGANGSCQISVSMFNPSDKLDASAAQQAVVLGKISSILSCAA</sequence>
<reference evidence="5" key="1">
    <citation type="submission" date="2020-05" db="EMBL/GenBank/DDBJ databases">
        <title>Mycena genomes resolve the evolution of fungal bioluminescence.</title>
        <authorList>
            <person name="Tsai I.J."/>
        </authorList>
    </citation>
    <scope>NUCLEOTIDE SEQUENCE</scope>
    <source>
        <strain evidence="5">110903Hualien_Pintung</strain>
    </source>
</reference>
<dbReference type="Pfam" id="PF01975">
    <property type="entry name" value="SurE"/>
    <property type="match status" value="1"/>
</dbReference>
<dbReference type="InterPro" id="IPR002828">
    <property type="entry name" value="SurE-like_Pase/nucleotidase"/>
</dbReference>
<evidence type="ECO:0000313" key="6">
    <source>
        <dbReference type="Proteomes" id="UP000613580"/>
    </source>
</evidence>
<feature type="domain" description="Survival protein SurE-like phosphatase/nucleotidase" evidence="4">
    <location>
        <begin position="464"/>
        <end position="664"/>
    </location>
</feature>
<dbReference type="PANTHER" id="PTHR30457">
    <property type="entry name" value="5'-NUCLEOTIDASE SURE"/>
    <property type="match status" value="1"/>
</dbReference>
<protein>
    <submittedName>
        <fullName evidence="5">SurE domain-containing protein</fullName>
    </submittedName>
</protein>
<evidence type="ECO:0000313" key="5">
    <source>
        <dbReference type="EMBL" id="KAF7320961.1"/>
    </source>
</evidence>
<keyword evidence="2" id="KW-0479">Metal-binding</keyword>
<name>A0A8H6TPG6_MYCCL</name>
<organism evidence="5 6">
    <name type="scientific">Mycena chlorophos</name>
    <name type="common">Agaric fungus</name>
    <name type="synonym">Agaricus chlorophos</name>
    <dbReference type="NCBI Taxonomy" id="658473"/>
    <lineage>
        <taxon>Eukaryota</taxon>
        <taxon>Fungi</taxon>
        <taxon>Dikarya</taxon>
        <taxon>Basidiomycota</taxon>
        <taxon>Agaricomycotina</taxon>
        <taxon>Agaricomycetes</taxon>
        <taxon>Agaricomycetidae</taxon>
        <taxon>Agaricales</taxon>
        <taxon>Marasmiineae</taxon>
        <taxon>Mycenaceae</taxon>
        <taxon>Mycena</taxon>
    </lineage>
</organism>
<dbReference type="OrthoDB" id="2817141at2759"/>
<evidence type="ECO:0000256" key="3">
    <source>
        <dbReference type="ARBA" id="ARBA00022801"/>
    </source>
</evidence>
<dbReference type="GO" id="GO:0046872">
    <property type="term" value="F:metal ion binding"/>
    <property type="evidence" value="ECO:0007669"/>
    <property type="project" value="UniProtKB-KW"/>
</dbReference>
<dbReference type="Gene3D" id="3.40.1210.10">
    <property type="entry name" value="Survival protein SurE-like phosphatase/nucleotidase"/>
    <property type="match status" value="1"/>
</dbReference>
<comment type="caution">
    <text evidence="5">The sequence shown here is derived from an EMBL/GenBank/DDBJ whole genome shotgun (WGS) entry which is preliminary data.</text>
</comment>
<dbReference type="EMBL" id="JACAZE010000002">
    <property type="protein sequence ID" value="KAF7320961.1"/>
    <property type="molecule type" value="Genomic_DNA"/>
</dbReference>
<keyword evidence="3" id="KW-0378">Hydrolase</keyword>
<keyword evidence="6" id="KW-1185">Reference proteome</keyword>
<evidence type="ECO:0000259" key="4">
    <source>
        <dbReference type="Pfam" id="PF01975"/>
    </source>
</evidence>
<dbReference type="PANTHER" id="PTHR30457:SF0">
    <property type="entry name" value="PHOSPHATASE, PUTATIVE (AFU_ORTHOLOGUE AFUA_4G01070)-RELATED"/>
    <property type="match status" value="1"/>
</dbReference>
<comment type="similarity">
    <text evidence="1">Belongs to the SurE nucleotidase family.</text>
</comment>
<proteinExistence type="inferred from homology"/>
<gene>
    <name evidence="5" type="ORF">HMN09_00182900</name>
</gene>
<dbReference type="AlphaFoldDB" id="A0A8H6TPG6"/>
<accession>A0A8H6TPG6</accession>
<dbReference type="GO" id="GO:0008252">
    <property type="term" value="F:nucleotidase activity"/>
    <property type="evidence" value="ECO:0007669"/>
    <property type="project" value="InterPro"/>
</dbReference>